<proteinExistence type="predicted"/>
<accession>A0ABY3X5P0</accession>
<protein>
    <recommendedName>
        <fullName evidence="3">5-carboxymethyl-2-hydroxymuconate isomerase</fullName>
    </recommendedName>
</protein>
<dbReference type="PANTHER" id="PTHR37950">
    <property type="entry name" value="4-HYDROXYPHENYLACETATE CATABOLISM PROTEIN"/>
    <property type="match status" value="1"/>
</dbReference>
<name>A0ABY3X5P0_9GAMM</name>
<evidence type="ECO:0000313" key="2">
    <source>
        <dbReference type="Proteomes" id="UP000829542"/>
    </source>
</evidence>
<evidence type="ECO:0000313" key="1">
    <source>
        <dbReference type="EMBL" id="UNM97069.1"/>
    </source>
</evidence>
<dbReference type="Proteomes" id="UP000829542">
    <property type="component" value="Chromosome"/>
</dbReference>
<dbReference type="RefSeq" id="WP_242151865.1">
    <property type="nucleotide sequence ID" value="NZ_CP093379.1"/>
</dbReference>
<organism evidence="1 2">
    <name type="scientific">Ignatzschineria rhizosphaerae</name>
    <dbReference type="NCBI Taxonomy" id="2923279"/>
    <lineage>
        <taxon>Bacteria</taxon>
        <taxon>Pseudomonadati</taxon>
        <taxon>Pseudomonadota</taxon>
        <taxon>Gammaproteobacteria</taxon>
        <taxon>Cardiobacteriales</taxon>
        <taxon>Ignatzschineriaceae</taxon>
        <taxon>Ignatzschineria</taxon>
    </lineage>
</organism>
<dbReference type="InterPro" id="IPR004220">
    <property type="entry name" value="5-COMe_2-OHmuconate_Isoase"/>
</dbReference>
<dbReference type="Pfam" id="PF02962">
    <property type="entry name" value="CHMI"/>
    <property type="match status" value="1"/>
</dbReference>
<evidence type="ECO:0008006" key="3">
    <source>
        <dbReference type="Google" id="ProtNLM"/>
    </source>
</evidence>
<reference evidence="1 2" key="1">
    <citation type="submission" date="2022-03" db="EMBL/GenBank/DDBJ databases">
        <title>Ignatzschineria rhizosphaerae HR5S32.</title>
        <authorList>
            <person name="Sun J.Q."/>
            <person name="Feng J.Y."/>
        </authorList>
    </citation>
    <scope>NUCLEOTIDE SEQUENCE [LARGE SCALE GENOMIC DNA]</scope>
    <source>
        <strain evidence="1 2">HR5S32</strain>
    </source>
</reference>
<sequence length="119" mass="13551">MPHLIIEISDQTLFSEPDNLLLALNKTLLLSQEFEAHDIKSRLYIADNSLVGIDKNSHAFISITLKIMPGRSPVIKQQLIDGLITTTNQLLDKSHPQTIEITVEVIELNRPEYRKFMVN</sequence>
<gene>
    <name evidence="1" type="ORF">MMG00_04240</name>
</gene>
<keyword evidence="2" id="KW-1185">Reference proteome</keyword>
<dbReference type="PANTHER" id="PTHR37950:SF1">
    <property type="entry name" value="4-HYDROXYPHENYLACETATE CATABOLISM PROTEIN"/>
    <property type="match status" value="1"/>
</dbReference>
<dbReference type="EMBL" id="CP093379">
    <property type="protein sequence ID" value="UNM97069.1"/>
    <property type="molecule type" value="Genomic_DNA"/>
</dbReference>